<reference evidence="2 3" key="2">
    <citation type="submission" date="2020-03" db="EMBL/GenBank/DDBJ databases">
        <authorList>
            <person name="Ichikawa N."/>
            <person name="Kimura A."/>
            <person name="Kitahashi Y."/>
            <person name="Uohara A."/>
        </authorList>
    </citation>
    <scope>NUCLEOTIDE SEQUENCE [LARGE SCALE GENOMIC DNA]</scope>
    <source>
        <strain evidence="2 3">NBRC 108639</strain>
    </source>
</reference>
<sequence length="56" mass="5279">MSSALPVALFALAGVLAGGAWSLHKQGAARGAIGLVAVLAALAAGGGVLWLIPGEG</sequence>
<dbReference type="Proteomes" id="UP000482800">
    <property type="component" value="Unassembled WGS sequence"/>
</dbReference>
<protein>
    <submittedName>
        <fullName evidence="2">Uncharacterized protein</fullName>
    </submittedName>
</protein>
<keyword evidence="1" id="KW-0812">Transmembrane</keyword>
<dbReference type="EMBL" id="BLPF01000001">
    <property type="protein sequence ID" value="GFJ77006.1"/>
    <property type="molecule type" value="Genomic_DNA"/>
</dbReference>
<reference evidence="2 3" key="1">
    <citation type="submission" date="2020-03" db="EMBL/GenBank/DDBJ databases">
        <title>Whole genome shotgun sequence of Phytohabitans houttuyneae NBRC 108639.</title>
        <authorList>
            <person name="Komaki H."/>
            <person name="Tamura T."/>
        </authorList>
    </citation>
    <scope>NUCLEOTIDE SEQUENCE [LARGE SCALE GENOMIC DNA]</scope>
    <source>
        <strain evidence="2 3">NBRC 108639</strain>
    </source>
</reference>
<organism evidence="2 3">
    <name type="scientific">Phytohabitans houttuyneae</name>
    <dbReference type="NCBI Taxonomy" id="1076126"/>
    <lineage>
        <taxon>Bacteria</taxon>
        <taxon>Bacillati</taxon>
        <taxon>Actinomycetota</taxon>
        <taxon>Actinomycetes</taxon>
        <taxon>Micromonosporales</taxon>
        <taxon>Micromonosporaceae</taxon>
    </lineage>
</organism>
<accession>A0A6V8K4T6</accession>
<keyword evidence="1" id="KW-0472">Membrane</keyword>
<gene>
    <name evidence="2" type="ORF">Phou_011860</name>
</gene>
<dbReference type="AlphaFoldDB" id="A0A6V8K4T6"/>
<proteinExistence type="predicted"/>
<keyword evidence="3" id="KW-1185">Reference proteome</keyword>
<evidence type="ECO:0000256" key="1">
    <source>
        <dbReference type="SAM" id="Phobius"/>
    </source>
</evidence>
<name>A0A6V8K4T6_9ACTN</name>
<evidence type="ECO:0000313" key="3">
    <source>
        <dbReference type="Proteomes" id="UP000482800"/>
    </source>
</evidence>
<keyword evidence="1" id="KW-1133">Transmembrane helix</keyword>
<dbReference type="RefSeq" id="WP_173054205.1">
    <property type="nucleotide sequence ID" value="NZ_BAABGO010000005.1"/>
</dbReference>
<feature type="transmembrane region" description="Helical" evidence="1">
    <location>
        <begin position="32"/>
        <end position="52"/>
    </location>
</feature>
<evidence type="ECO:0000313" key="2">
    <source>
        <dbReference type="EMBL" id="GFJ77006.1"/>
    </source>
</evidence>
<comment type="caution">
    <text evidence="2">The sequence shown here is derived from an EMBL/GenBank/DDBJ whole genome shotgun (WGS) entry which is preliminary data.</text>
</comment>